<accession>A0A3E1P805</accession>
<comment type="caution">
    <text evidence="4">The sequence shown here is derived from an EMBL/GenBank/DDBJ whole genome shotgun (WGS) entry which is preliminary data.</text>
</comment>
<proteinExistence type="predicted"/>
<feature type="compositionally biased region" description="Pro residues" evidence="1">
    <location>
        <begin position="378"/>
        <end position="389"/>
    </location>
</feature>
<protein>
    <submittedName>
        <fullName evidence="4">M56 family peptidase</fullName>
    </submittedName>
</protein>
<feature type="transmembrane region" description="Helical" evidence="2">
    <location>
        <begin position="260"/>
        <end position="279"/>
    </location>
</feature>
<name>A0A3E1P805_9BACT</name>
<feature type="transmembrane region" description="Helical" evidence="2">
    <location>
        <begin position="34"/>
        <end position="50"/>
    </location>
</feature>
<dbReference type="AlphaFoldDB" id="A0A3E1P805"/>
<keyword evidence="2" id="KW-1133">Transmembrane helix</keyword>
<keyword evidence="5" id="KW-1185">Reference proteome</keyword>
<evidence type="ECO:0000313" key="4">
    <source>
        <dbReference type="EMBL" id="RFM36302.1"/>
    </source>
</evidence>
<feature type="transmembrane region" description="Helical" evidence="2">
    <location>
        <begin position="6"/>
        <end position="22"/>
    </location>
</feature>
<evidence type="ECO:0000259" key="3">
    <source>
        <dbReference type="Pfam" id="PF05569"/>
    </source>
</evidence>
<dbReference type="PANTHER" id="PTHR34978">
    <property type="entry name" value="POSSIBLE SENSOR-TRANSDUCER PROTEIN BLAR"/>
    <property type="match status" value="1"/>
</dbReference>
<feature type="domain" description="Peptidase M56" evidence="3">
    <location>
        <begin position="150"/>
        <end position="250"/>
    </location>
</feature>
<keyword evidence="2" id="KW-0812">Transmembrane</keyword>
<sequence>MLLFLLKANIALTLFYLAYRFGLRRLTFYTLNRAFLLLAIVCATVCPFIRPETIFRHNRPFSGAAMGYVINFNDLRQPATSWINVVLIYVFWAGVIVMSLRLLMQLGSLWVLHKSTSKDKLFDQKVRVTDQSLQPFSFLHNIYINPGMHSPAELSAIMRHEQVHVRQWHTLDVLLGELNKIFYWFNPGAWLISIAIRENLEFITDRYMLRQGTDIKAYQYSLLKVSGIPYATAIANNFNFSHLKQRIMMMNKQRSSKYNLVRYIVLGSLMIIALVSMNYTRAAITVRVKKALRADTTVTPAPASPLAKVVPDGKEAPPPPPPAPDAPMMHTVPDGKQVPPPPPPKAPKAAKAPKDAKTPPPPPPPPAPAPNAKTITAPAPPPPPPPPNPADSMPMIILRPSAGMQASTGQPEVYVNNVYKGKTIPDESEAKNIKSVMVFKGDGVPAQYGEEARKSGIMFIYTKDYEGPDDPAKQEKANTVMKIEGKQVMMITRDDKKAVH</sequence>
<gene>
    <name evidence="4" type="ORF">DXN04_02005</name>
</gene>
<dbReference type="Proteomes" id="UP000261174">
    <property type="component" value="Unassembled WGS sequence"/>
</dbReference>
<reference evidence="4 5" key="1">
    <citation type="submission" date="2018-08" db="EMBL/GenBank/DDBJ databases">
        <title>Chitinophaga sp. K20C18050901, a novel bacterium isolated from forest soil.</title>
        <authorList>
            <person name="Wang C."/>
        </authorList>
    </citation>
    <scope>NUCLEOTIDE SEQUENCE [LARGE SCALE GENOMIC DNA]</scope>
    <source>
        <strain evidence="4 5">K20C18050901</strain>
    </source>
</reference>
<dbReference type="OrthoDB" id="649093at2"/>
<keyword evidence="2" id="KW-0472">Membrane</keyword>
<dbReference type="Pfam" id="PF05569">
    <property type="entry name" value="Peptidase_M56"/>
    <property type="match status" value="1"/>
</dbReference>
<organism evidence="4 5">
    <name type="scientific">Chitinophaga silvisoli</name>
    <dbReference type="NCBI Taxonomy" id="2291814"/>
    <lineage>
        <taxon>Bacteria</taxon>
        <taxon>Pseudomonadati</taxon>
        <taxon>Bacteroidota</taxon>
        <taxon>Chitinophagia</taxon>
        <taxon>Chitinophagales</taxon>
        <taxon>Chitinophagaceae</taxon>
        <taxon>Chitinophaga</taxon>
    </lineage>
</organism>
<feature type="region of interest" description="Disordered" evidence="1">
    <location>
        <begin position="301"/>
        <end position="393"/>
    </location>
</feature>
<feature type="compositionally biased region" description="Pro residues" evidence="1">
    <location>
        <begin position="316"/>
        <end position="325"/>
    </location>
</feature>
<evidence type="ECO:0000313" key="5">
    <source>
        <dbReference type="Proteomes" id="UP000261174"/>
    </source>
</evidence>
<dbReference type="InterPro" id="IPR052173">
    <property type="entry name" value="Beta-lactam_resp_regulator"/>
</dbReference>
<dbReference type="PANTHER" id="PTHR34978:SF3">
    <property type="entry name" value="SLR0241 PROTEIN"/>
    <property type="match status" value="1"/>
</dbReference>
<evidence type="ECO:0000256" key="1">
    <source>
        <dbReference type="SAM" id="MobiDB-lite"/>
    </source>
</evidence>
<dbReference type="InterPro" id="IPR008756">
    <property type="entry name" value="Peptidase_M56"/>
</dbReference>
<dbReference type="CDD" id="cd07341">
    <property type="entry name" value="M56_BlaR1_MecR1_like"/>
    <property type="match status" value="1"/>
</dbReference>
<dbReference type="EMBL" id="QTJV01000001">
    <property type="protein sequence ID" value="RFM36302.1"/>
    <property type="molecule type" value="Genomic_DNA"/>
</dbReference>
<dbReference type="RefSeq" id="WP_116851629.1">
    <property type="nucleotide sequence ID" value="NZ_QTJV01000001.1"/>
</dbReference>
<feature type="transmembrane region" description="Helical" evidence="2">
    <location>
        <begin position="82"/>
        <end position="104"/>
    </location>
</feature>
<feature type="compositionally biased region" description="Pro residues" evidence="1">
    <location>
        <begin position="358"/>
        <end position="369"/>
    </location>
</feature>
<evidence type="ECO:0000256" key="2">
    <source>
        <dbReference type="SAM" id="Phobius"/>
    </source>
</evidence>